<keyword evidence="2" id="KW-0808">Transferase</keyword>
<comment type="caution">
    <text evidence="6">The sequence shown here is derived from an EMBL/GenBank/DDBJ whole genome shotgun (WGS) entry which is preliminary data.</text>
</comment>
<dbReference type="InterPro" id="IPR026590">
    <property type="entry name" value="Ssirtuin_cat_dom"/>
</dbReference>
<accession>A0ABX0UXV8</accession>
<dbReference type="InterPro" id="IPR029035">
    <property type="entry name" value="DHS-like_NAD/FAD-binding_dom"/>
</dbReference>
<dbReference type="GO" id="GO:0016787">
    <property type="term" value="F:hydrolase activity"/>
    <property type="evidence" value="ECO:0007669"/>
    <property type="project" value="UniProtKB-KW"/>
</dbReference>
<dbReference type="InterPro" id="IPR050134">
    <property type="entry name" value="NAD-dep_sirtuin_deacylases"/>
</dbReference>
<keyword evidence="3" id="KW-0520">NAD</keyword>
<keyword evidence="7" id="KW-1185">Reference proteome</keyword>
<dbReference type="PANTHER" id="PTHR11085:SF4">
    <property type="entry name" value="NAD-DEPENDENT PROTEIN DEACYLASE"/>
    <property type="match status" value="1"/>
</dbReference>
<dbReference type="EMBL" id="JAASQI010000003">
    <property type="protein sequence ID" value="NIJ57783.1"/>
    <property type="molecule type" value="Genomic_DNA"/>
</dbReference>
<evidence type="ECO:0000256" key="3">
    <source>
        <dbReference type="ARBA" id="ARBA00023027"/>
    </source>
</evidence>
<feature type="domain" description="Deacetylase sirtuin-type" evidence="5">
    <location>
        <begin position="1"/>
        <end position="250"/>
    </location>
</feature>
<dbReference type="EC" id="2.3.1.286" evidence="1"/>
<evidence type="ECO:0000313" key="6">
    <source>
        <dbReference type="EMBL" id="NIJ57783.1"/>
    </source>
</evidence>
<proteinExistence type="predicted"/>
<dbReference type="SUPFAM" id="SSF52467">
    <property type="entry name" value="DHS-like NAD/FAD-binding domain"/>
    <property type="match status" value="1"/>
</dbReference>
<dbReference type="Gene3D" id="3.40.50.1220">
    <property type="entry name" value="TPP-binding domain"/>
    <property type="match status" value="1"/>
</dbReference>
<evidence type="ECO:0000313" key="7">
    <source>
        <dbReference type="Proteomes" id="UP001429580"/>
    </source>
</evidence>
<sequence>MYQEQVMMSEHSDDGPRLPRLVVFSGAGISAESGIATFRDANGLWHGHDPRDVANFDTWRQNHALVHAFYNHRRTELGKVAPNPAHAAVATWEKDFPGRVLNITQNIDDLFERAGVESTVHLHGFLRNLRNTRTGELRDIGYTSFDPAGDPQRVIKPDVVFFGELAPNYRLLGELAASLDENDTVISIGSSGAVVSIDGLVEATGVFGILNVLDNVVGAIDERVWHERFFEPATRAVERIDEIVRERMQEKP</sequence>
<evidence type="ECO:0000256" key="2">
    <source>
        <dbReference type="ARBA" id="ARBA00022679"/>
    </source>
</evidence>
<dbReference type="PROSITE" id="PS50305">
    <property type="entry name" value="SIRTUIN"/>
    <property type="match status" value="1"/>
</dbReference>
<evidence type="ECO:0000256" key="1">
    <source>
        <dbReference type="ARBA" id="ARBA00012928"/>
    </source>
</evidence>
<comment type="caution">
    <text evidence="4">Lacks conserved residue(s) required for the propagation of feature annotation.</text>
</comment>
<dbReference type="Proteomes" id="UP001429580">
    <property type="component" value="Unassembled WGS sequence"/>
</dbReference>
<name>A0ABX0UXV8_9HYPH</name>
<reference evidence="6 7" key="1">
    <citation type="submission" date="2020-03" db="EMBL/GenBank/DDBJ databases">
        <title>Genomic Encyclopedia of Type Strains, Phase IV (KMG-IV): sequencing the most valuable type-strain genomes for metagenomic binning, comparative biology and taxonomic classification.</title>
        <authorList>
            <person name="Goeker M."/>
        </authorList>
    </citation>
    <scope>NUCLEOTIDE SEQUENCE [LARGE SCALE GENOMIC DNA]</scope>
    <source>
        <strain evidence="6 7">DSM 103870</strain>
    </source>
</reference>
<dbReference type="Pfam" id="PF02146">
    <property type="entry name" value="SIR2"/>
    <property type="match status" value="1"/>
</dbReference>
<organism evidence="6 7">
    <name type="scientific">Pseudochelatococcus lubricantis</name>
    <dbReference type="NCBI Taxonomy" id="1538102"/>
    <lineage>
        <taxon>Bacteria</taxon>
        <taxon>Pseudomonadati</taxon>
        <taxon>Pseudomonadota</taxon>
        <taxon>Alphaproteobacteria</taxon>
        <taxon>Hyphomicrobiales</taxon>
        <taxon>Chelatococcaceae</taxon>
        <taxon>Pseudochelatococcus</taxon>
    </lineage>
</organism>
<dbReference type="Gene3D" id="3.30.1600.10">
    <property type="entry name" value="SIR2/SIRT2 'Small Domain"/>
    <property type="match status" value="1"/>
</dbReference>
<dbReference type="RefSeq" id="WP_208394147.1">
    <property type="nucleotide sequence ID" value="NZ_JAASQI010000003.1"/>
</dbReference>
<evidence type="ECO:0000259" key="5">
    <source>
        <dbReference type="PROSITE" id="PS50305"/>
    </source>
</evidence>
<dbReference type="InterPro" id="IPR003000">
    <property type="entry name" value="Sirtuin"/>
</dbReference>
<evidence type="ECO:0000256" key="4">
    <source>
        <dbReference type="PROSITE-ProRule" id="PRU00236"/>
    </source>
</evidence>
<dbReference type="InterPro" id="IPR026591">
    <property type="entry name" value="Sirtuin_cat_small_dom_sf"/>
</dbReference>
<dbReference type="PANTHER" id="PTHR11085">
    <property type="entry name" value="NAD-DEPENDENT PROTEIN DEACYLASE SIRTUIN-5, MITOCHONDRIAL-RELATED"/>
    <property type="match status" value="1"/>
</dbReference>
<keyword evidence="6" id="KW-0378">Hydrolase</keyword>
<gene>
    <name evidence="6" type="ORF">FHS82_001619</name>
</gene>
<protein>
    <recommendedName>
        <fullName evidence="1">protein acetyllysine N-acetyltransferase</fullName>
        <ecNumber evidence="1">2.3.1.286</ecNumber>
    </recommendedName>
</protein>